<dbReference type="RefSeq" id="WP_193995664.1">
    <property type="nucleotide sequence ID" value="NZ_JADEXP010000320.1"/>
</dbReference>
<dbReference type="Pfam" id="PF00975">
    <property type="entry name" value="Thioesterase"/>
    <property type="match status" value="1"/>
</dbReference>
<feature type="domain" description="Carrier" evidence="4">
    <location>
        <begin position="635"/>
        <end position="710"/>
    </location>
</feature>
<protein>
    <submittedName>
        <fullName evidence="5">HAD-IIIC family phosphatase</fullName>
    </submittedName>
</protein>
<dbReference type="InterPro" id="IPR036412">
    <property type="entry name" value="HAD-like_sf"/>
</dbReference>
<dbReference type="SUPFAM" id="SSF56784">
    <property type="entry name" value="HAD-like"/>
    <property type="match status" value="1"/>
</dbReference>
<dbReference type="Pfam" id="PF00550">
    <property type="entry name" value="PP-binding"/>
    <property type="match status" value="1"/>
</dbReference>
<dbReference type="Gene3D" id="3.40.50.1110">
    <property type="entry name" value="SGNH hydrolase"/>
    <property type="match status" value="1"/>
</dbReference>
<organism evidence="5 6">
    <name type="scientific">Leptolyngbya cf. ectocarpi LEGE 11479</name>
    <dbReference type="NCBI Taxonomy" id="1828722"/>
    <lineage>
        <taxon>Bacteria</taxon>
        <taxon>Bacillati</taxon>
        <taxon>Cyanobacteriota</taxon>
        <taxon>Cyanophyceae</taxon>
        <taxon>Leptolyngbyales</taxon>
        <taxon>Leptolyngbyaceae</taxon>
        <taxon>Leptolyngbya group</taxon>
        <taxon>Leptolyngbya</taxon>
    </lineage>
</organism>
<dbReference type="InterPro" id="IPR010037">
    <property type="entry name" value="FkbH_domain"/>
</dbReference>
<gene>
    <name evidence="5" type="ORF">IQ260_24350</name>
</gene>
<dbReference type="Gene3D" id="3.40.50.1000">
    <property type="entry name" value="HAD superfamily/HAD-like"/>
    <property type="match status" value="1"/>
</dbReference>
<evidence type="ECO:0000256" key="2">
    <source>
        <dbReference type="ARBA" id="ARBA00022553"/>
    </source>
</evidence>
<proteinExistence type="predicted"/>
<feature type="region of interest" description="Disordered" evidence="3">
    <location>
        <begin position="1055"/>
        <end position="1074"/>
    </location>
</feature>
<dbReference type="AlphaFoldDB" id="A0A928ZYI6"/>
<feature type="compositionally biased region" description="Polar residues" evidence="3">
    <location>
        <begin position="585"/>
        <end position="599"/>
    </location>
</feature>
<dbReference type="Gene3D" id="1.10.1200.10">
    <property type="entry name" value="ACP-like"/>
    <property type="match status" value="1"/>
</dbReference>
<dbReference type="PROSITE" id="PS50075">
    <property type="entry name" value="CARRIER"/>
    <property type="match status" value="1"/>
</dbReference>
<dbReference type="InterPro" id="IPR036514">
    <property type="entry name" value="SGNH_hydro_sf"/>
</dbReference>
<dbReference type="NCBIfam" id="TIGR01681">
    <property type="entry name" value="HAD-SF-IIIC"/>
    <property type="match status" value="1"/>
</dbReference>
<keyword evidence="1" id="KW-0596">Phosphopantetheine</keyword>
<sequence length="1074" mass="121463">MLKPTPLQDNTHGLTVSDSHGGLAPLAVAATFTADPLKEVIEFWLAQLDLNLEVVLTDYNQVFQQLLNPVSLMAQNTQGINLLLIRIEDWLRFQTSEDRPEEDRQTTLAHRTVLERNGEDLVSAISEAVKRSSTPHIVVFCPSNPTISAEQLSLHQQIEKRIIEELTPTNNLHLVSSATVFSRYPVSNFYQANGDLIGHIPFTPEAFAALGTTIARMVYALKREPYKVIALDCDRTLWRGICGEDGPMGIAVDKPFQALQSFMVRCSQAGFLLCLCSKNVEEDVWQVFDQRDDMPLGREHLVGWRINWQPKSENLRSLAAELNLGLDSFIFIDDNPVECSEVQARCPEVLTLQLPENPDQIPNVLNHIWPLDTLKVTDADSHRTQLYQQNSARQRFEREAEDFNAFIEGLQLDVTIEEPTPEQLPRVSQLTQRTNQFNATTCRRSEAEIQTLRNDGYGCRAVTVCDRFGDYGLVGVILFHTQQNTLNVDTFLLSCRVLGRGVEHRMVAHLGEVAAAQGLSSVRLNYQPTAKNLPIAEFFKTIGQPYVQSVENGFQYALPVKVAQQLNFTAPAPAKDKQSNKKEISQTSRPLSNREQYSKSTRWNHIVRALQHPTQILEHVEQQGQRTRDNTGWIAPKTPTEKSLSKIWSKVLRMDRISLSDNLFDLGNTSLLSVSAFAAIEEMFGQRLPMTILLDAPTIEELAIVIDAENTQDVWKPLVAGRRTGNKQPIYIVHGGYGDVLSTAQIINCLDDDQPVYILRAIGLDGQQLPLTSIEAMAAAYISAIKEEQPLGPYQLCGQCAGGIVAYEMAQQLTAQGETVNFLGLLDSPHPQLENHFTNRFRYYFHHPTYRHHPWDRTYYLFKAIYYVRRLKTMLKYHSKELKQRSFQQKLQYIGNKLGRVQSKLGLNKRVAVQPTHRSKQSDRPPSSVIPTSPSTNKDKFTAKEQYIKDRFVELFLRAQENYIPQPYPGKIDFFLATQQTFVPKHRPHSLAALRDNASDVDDVKQLLFGWDKLVPQGNFNIRCVDCPHPQMMQQPHVAELGRVLQATLDEYRNQSSIGENNGSNKLAMAGTSD</sequence>
<name>A0A928ZYI6_LEPEC</name>
<keyword evidence="6" id="KW-1185">Reference proteome</keyword>
<dbReference type="PANTHER" id="PTHR44845:SF6">
    <property type="entry name" value="BETA-ALANINE-ACTIVATING ENZYME"/>
    <property type="match status" value="1"/>
</dbReference>
<dbReference type="GO" id="GO:0031177">
    <property type="term" value="F:phosphopantetheine binding"/>
    <property type="evidence" value="ECO:0007669"/>
    <property type="project" value="InterPro"/>
</dbReference>
<feature type="compositionally biased region" description="Polar residues" evidence="3">
    <location>
        <begin position="1055"/>
        <end position="1065"/>
    </location>
</feature>
<dbReference type="InterPro" id="IPR001031">
    <property type="entry name" value="Thioesterase"/>
</dbReference>
<evidence type="ECO:0000256" key="3">
    <source>
        <dbReference type="SAM" id="MobiDB-lite"/>
    </source>
</evidence>
<feature type="region of interest" description="Disordered" evidence="3">
    <location>
        <begin position="571"/>
        <end position="599"/>
    </location>
</feature>
<dbReference type="InterPro" id="IPR016181">
    <property type="entry name" value="Acyl_CoA_acyltransferase"/>
</dbReference>
<comment type="caution">
    <text evidence="5">The sequence shown here is derived from an EMBL/GenBank/DDBJ whole genome shotgun (WGS) entry which is preliminary data.</text>
</comment>
<dbReference type="InterPro" id="IPR009081">
    <property type="entry name" value="PP-bd_ACP"/>
</dbReference>
<dbReference type="InterPro" id="IPR010033">
    <property type="entry name" value="HAD_SF_ppase_IIIC"/>
</dbReference>
<dbReference type="EMBL" id="JADEXP010000320">
    <property type="protein sequence ID" value="MBE9069778.1"/>
    <property type="molecule type" value="Genomic_DNA"/>
</dbReference>
<dbReference type="SUPFAM" id="SSF55729">
    <property type="entry name" value="Acyl-CoA N-acyltransferases (Nat)"/>
    <property type="match status" value="1"/>
</dbReference>
<feature type="compositionally biased region" description="Basic and acidic residues" evidence="3">
    <location>
        <begin position="574"/>
        <end position="584"/>
    </location>
</feature>
<evidence type="ECO:0000256" key="1">
    <source>
        <dbReference type="ARBA" id="ARBA00022450"/>
    </source>
</evidence>
<dbReference type="InterPro" id="IPR036736">
    <property type="entry name" value="ACP-like_sf"/>
</dbReference>
<dbReference type="NCBIfam" id="TIGR01686">
    <property type="entry name" value="FkbH"/>
    <property type="match status" value="1"/>
</dbReference>
<evidence type="ECO:0000313" key="5">
    <source>
        <dbReference type="EMBL" id="MBE9069778.1"/>
    </source>
</evidence>
<evidence type="ECO:0000259" key="4">
    <source>
        <dbReference type="PROSITE" id="PS50075"/>
    </source>
</evidence>
<reference evidence="5" key="1">
    <citation type="submission" date="2020-10" db="EMBL/GenBank/DDBJ databases">
        <authorList>
            <person name="Castelo-Branco R."/>
            <person name="Eusebio N."/>
            <person name="Adriana R."/>
            <person name="Vieira A."/>
            <person name="Brugerolle De Fraissinette N."/>
            <person name="Rezende De Castro R."/>
            <person name="Schneider M.P."/>
            <person name="Vasconcelos V."/>
            <person name="Leao P.N."/>
        </authorList>
    </citation>
    <scope>NUCLEOTIDE SEQUENCE</scope>
    <source>
        <strain evidence="5">LEGE 11479</strain>
    </source>
</reference>
<dbReference type="PANTHER" id="PTHR44845">
    <property type="entry name" value="CARRIER DOMAIN-CONTAINING PROTEIN"/>
    <property type="match status" value="1"/>
</dbReference>
<dbReference type="InterPro" id="IPR029058">
    <property type="entry name" value="AB_hydrolase_fold"/>
</dbReference>
<dbReference type="Gene3D" id="3.40.50.1820">
    <property type="entry name" value="alpha/beta hydrolase"/>
    <property type="match status" value="1"/>
</dbReference>
<dbReference type="SUPFAM" id="SSF53474">
    <property type="entry name" value="alpha/beta-Hydrolases"/>
    <property type="match status" value="2"/>
</dbReference>
<feature type="region of interest" description="Disordered" evidence="3">
    <location>
        <begin position="911"/>
        <end position="941"/>
    </location>
</feature>
<dbReference type="SUPFAM" id="SSF47336">
    <property type="entry name" value="ACP-like"/>
    <property type="match status" value="1"/>
</dbReference>
<dbReference type="Gene3D" id="3.40.630.30">
    <property type="match status" value="1"/>
</dbReference>
<keyword evidence="2" id="KW-0597">Phosphoprotein</keyword>
<dbReference type="InterPro" id="IPR023214">
    <property type="entry name" value="HAD_sf"/>
</dbReference>
<dbReference type="InterPro" id="IPR020806">
    <property type="entry name" value="PKS_PP-bd"/>
</dbReference>
<dbReference type="Proteomes" id="UP000615026">
    <property type="component" value="Unassembled WGS sequence"/>
</dbReference>
<dbReference type="SMART" id="SM00823">
    <property type="entry name" value="PKS_PP"/>
    <property type="match status" value="1"/>
</dbReference>
<accession>A0A928ZYI6</accession>
<feature type="compositionally biased region" description="Low complexity" evidence="3">
    <location>
        <begin position="925"/>
        <end position="936"/>
    </location>
</feature>
<evidence type="ECO:0000313" key="6">
    <source>
        <dbReference type="Proteomes" id="UP000615026"/>
    </source>
</evidence>